<accession>A0AAV5ATK2</accession>
<dbReference type="Proteomes" id="UP001208692">
    <property type="component" value="Unassembled WGS sequence"/>
</dbReference>
<dbReference type="EMBL" id="BQKA01000013">
    <property type="protein sequence ID" value="GJM49839.1"/>
    <property type="molecule type" value="Genomic_DNA"/>
</dbReference>
<dbReference type="InterPro" id="IPR024248">
    <property type="entry name" value="DUF2695"/>
</dbReference>
<dbReference type="RefSeq" id="WP_264846842.1">
    <property type="nucleotide sequence ID" value="NZ_BPMA01000031.1"/>
</dbReference>
<keyword evidence="4" id="KW-1185">Reference proteome</keyword>
<dbReference type="AlphaFoldDB" id="A0AAV5ATK2"/>
<organism evidence="1 3">
    <name type="scientific">Capnocytophaga catalasegens</name>
    <dbReference type="NCBI Taxonomy" id="1004260"/>
    <lineage>
        <taxon>Bacteria</taxon>
        <taxon>Pseudomonadati</taxon>
        <taxon>Bacteroidota</taxon>
        <taxon>Flavobacteriia</taxon>
        <taxon>Flavobacteriales</taxon>
        <taxon>Flavobacteriaceae</taxon>
        <taxon>Capnocytophaga</taxon>
    </lineage>
</organism>
<sequence>MDKKQFKALKKQLKNEEKAAFLASLPMEEYLFVQLFTYLGRQLQAKSYKHTLENTFAFLADNKVADPQKVAEWLEQHGGYCDCEVIYNVTEYFDHLEPTWETPDDTPEDNPKHFSLRLEKKQKVSGLQTDFGFAIDTVPKPWKLNQSGETGRYYFHFGKTLSGCMASLEEYFPENAWQNEAYFTQDRPDCTIEGIDWELYELVVVLLKGSVTTKIYCKPKHTNRWYLDITTERQRYKGDLQEIKKLTANIKQV</sequence>
<dbReference type="EMBL" id="BQKB01000023">
    <property type="protein sequence ID" value="GJM53004.1"/>
    <property type="molecule type" value="Genomic_DNA"/>
</dbReference>
<evidence type="ECO:0000313" key="1">
    <source>
        <dbReference type="EMBL" id="GJM49839.1"/>
    </source>
</evidence>
<evidence type="ECO:0000313" key="2">
    <source>
        <dbReference type="EMBL" id="GJM53004.1"/>
    </source>
</evidence>
<evidence type="ECO:0000313" key="3">
    <source>
        <dbReference type="Proteomes" id="UP001207736"/>
    </source>
</evidence>
<comment type="caution">
    <text evidence="1">The sequence shown here is derived from an EMBL/GenBank/DDBJ whole genome shotgun (WGS) entry which is preliminary data.</text>
</comment>
<name>A0AAV5ATK2_9FLAO</name>
<proteinExistence type="predicted"/>
<gene>
    <name evidence="1" type="ORF">RCZ15_08140</name>
    <name evidence="2" type="ORF">RCZ16_13210</name>
</gene>
<reference evidence="1 4" key="1">
    <citation type="submission" date="2021-11" db="EMBL/GenBank/DDBJ databases">
        <title>Draft genome sequence of Capnocytophaga sp. strain KC07075 isolated from cat oral cavity.</title>
        <authorList>
            <person name="Suzuki M."/>
            <person name="Imaoka K."/>
            <person name="Kimura M."/>
            <person name="Morikawa S."/>
            <person name="Maeda K."/>
        </authorList>
    </citation>
    <scope>NUCLEOTIDE SEQUENCE</scope>
    <source>
        <strain evidence="1">KC07075</strain>
        <strain evidence="2 4">KC07079</strain>
    </source>
</reference>
<evidence type="ECO:0000313" key="4">
    <source>
        <dbReference type="Proteomes" id="UP001208692"/>
    </source>
</evidence>
<dbReference type="Pfam" id="PF10905">
    <property type="entry name" value="DUF2695"/>
    <property type="match status" value="1"/>
</dbReference>
<evidence type="ECO:0008006" key="5">
    <source>
        <dbReference type="Google" id="ProtNLM"/>
    </source>
</evidence>
<dbReference type="Proteomes" id="UP001207736">
    <property type="component" value="Unassembled WGS sequence"/>
</dbReference>
<protein>
    <recommendedName>
        <fullName evidence="5">DUF2695 domain-containing protein</fullName>
    </recommendedName>
</protein>